<dbReference type="InterPro" id="IPR007438">
    <property type="entry name" value="DUF488"/>
</dbReference>
<dbReference type="EMBL" id="LCRD01000059">
    <property type="protein sequence ID" value="KKW28877.1"/>
    <property type="molecule type" value="Genomic_DNA"/>
</dbReference>
<organism evidence="2 3">
    <name type="scientific">Candidatus Uhrbacteria bacterium GW2011_GWD2_52_7</name>
    <dbReference type="NCBI Taxonomy" id="1618989"/>
    <lineage>
        <taxon>Bacteria</taxon>
        <taxon>Candidatus Uhriibacteriota</taxon>
    </lineage>
</organism>
<evidence type="ECO:0000256" key="1">
    <source>
        <dbReference type="SAM" id="MobiDB-lite"/>
    </source>
</evidence>
<sequence length="232" mass="26460">MAKGTSPNQLGIFESNFAPSSGTRDDRPKLQKPPRLTTIFSVSCSMGMKEFFGLMRRSGVGLVVDLRIGRMYPRAFWANERDMLYACHLHGVGYRPVDDLMPTQALRTELHKVIDNDRLKRAEHAEAWTRYLEQVAKLLAERKFLASGRPVHDLIYGEHERIAMVCKCHHHRDCHRSVVTAMIERFVEGISVVELYPEGKPPKREVPKVLLRDVGSLLKDDDKRIGRALRGA</sequence>
<evidence type="ECO:0000313" key="3">
    <source>
        <dbReference type="Proteomes" id="UP000034846"/>
    </source>
</evidence>
<gene>
    <name evidence="2" type="ORF">UY72_C0059G0004</name>
</gene>
<dbReference type="Pfam" id="PF04343">
    <property type="entry name" value="DUF488"/>
    <property type="match status" value="1"/>
</dbReference>
<reference evidence="2 3" key="1">
    <citation type="journal article" date="2015" name="Nature">
        <title>rRNA introns, odd ribosomes, and small enigmatic genomes across a large radiation of phyla.</title>
        <authorList>
            <person name="Brown C.T."/>
            <person name="Hug L.A."/>
            <person name="Thomas B.C."/>
            <person name="Sharon I."/>
            <person name="Castelle C.J."/>
            <person name="Singh A."/>
            <person name="Wilkins M.J."/>
            <person name="Williams K.H."/>
            <person name="Banfield J.F."/>
        </authorList>
    </citation>
    <scope>NUCLEOTIDE SEQUENCE [LARGE SCALE GENOMIC DNA]</scope>
</reference>
<protein>
    <recommendedName>
        <fullName evidence="4">DUF488 domain-containing protein</fullName>
    </recommendedName>
</protein>
<dbReference type="Proteomes" id="UP000034846">
    <property type="component" value="Unassembled WGS sequence"/>
</dbReference>
<name>A0A0G1ZLD7_9BACT</name>
<dbReference type="AlphaFoldDB" id="A0A0G1ZLD7"/>
<proteinExistence type="predicted"/>
<feature type="region of interest" description="Disordered" evidence="1">
    <location>
        <begin position="1"/>
        <end position="32"/>
    </location>
</feature>
<comment type="caution">
    <text evidence="2">The sequence shown here is derived from an EMBL/GenBank/DDBJ whole genome shotgun (WGS) entry which is preliminary data.</text>
</comment>
<evidence type="ECO:0000313" key="2">
    <source>
        <dbReference type="EMBL" id="KKW28877.1"/>
    </source>
</evidence>
<evidence type="ECO:0008006" key="4">
    <source>
        <dbReference type="Google" id="ProtNLM"/>
    </source>
</evidence>
<accession>A0A0G1ZLD7</accession>